<dbReference type="Proteomes" id="UP000391834">
    <property type="component" value="Unassembled WGS sequence"/>
</dbReference>
<dbReference type="AlphaFoldDB" id="A0A5M4B4W1"/>
<dbReference type="Pfam" id="PF00756">
    <property type="entry name" value="Esterase"/>
    <property type="match status" value="1"/>
</dbReference>
<dbReference type="InterPro" id="IPR000801">
    <property type="entry name" value="Esterase-like"/>
</dbReference>
<keyword evidence="2" id="KW-0326">Glycosidase</keyword>
<comment type="caution">
    <text evidence="2">The sequence shown here is derived from an EMBL/GenBank/DDBJ whole genome shotgun (WGS) entry which is preliminary data.</text>
</comment>
<dbReference type="Gene3D" id="3.40.50.1820">
    <property type="entry name" value="alpha/beta hydrolase"/>
    <property type="match status" value="1"/>
</dbReference>
<keyword evidence="2" id="KW-0119">Carbohydrate metabolism</keyword>
<feature type="signal peptide" evidence="1">
    <location>
        <begin position="1"/>
        <end position="19"/>
    </location>
</feature>
<evidence type="ECO:0000313" key="3">
    <source>
        <dbReference type="Proteomes" id="UP000391834"/>
    </source>
</evidence>
<keyword evidence="2" id="KW-0858">Xylan degradation</keyword>
<dbReference type="EMBL" id="BLAX01000001">
    <property type="protein sequence ID" value="GET34737.1"/>
    <property type="molecule type" value="Genomic_DNA"/>
</dbReference>
<evidence type="ECO:0000256" key="1">
    <source>
        <dbReference type="SAM" id="SignalP"/>
    </source>
</evidence>
<proteinExistence type="predicted"/>
<organism evidence="2 3">
    <name type="scientific">Prolixibacter bellariivorans</name>
    <dbReference type="NCBI Taxonomy" id="314319"/>
    <lineage>
        <taxon>Bacteria</taxon>
        <taxon>Pseudomonadati</taxon>
        <taxon>Bacteroidota</taxon>
        <taxon>Bacteroidia</taxon>
        <taxon>Marinilabiliales</taxon>
        <taxon>Prolixibacteraceae</taxon>
        <taxon>Prolixibacter</taxon>
    </lineage>
</organism>
<reference evidence="2 3" key="1">
    <citation type="submission" date="2019-10" db="EMBL/GenBank/DDBJ databases">
        <title>Prolixibacter strains distinguished by the presence of nitrate reductase genes were adept at nitrate-dependent anaerobic corrosion of metallic iron and carbon steel.</title>
        <authorList>
            <person name="Iino T."/>
            <person name="Shono N."/>
            <person name="Ito K."/>
            <person name="Nakamura R."/>
            <person name="Sueoka K."/>
            <person name="Harayama S."/>
            <person name="Ohkuma M."/>
        </authorList>
    </citation>
    <scope>NUCLEOTIDE SEQUENCE [LARGE SCALE GENOMIC DNA]</scope>
    <source>
        <strain evidence="2 3">JCM 13498</strain>
    </source>
</reference>
<gene>
    <name evidence="2" type="ORF">PbJCM13498_36000</name>
</gene>
<feature type="chain" id="PRO_5024346321" evidence="1">
    <location>
        <begin position="20"/>
        <end position="289"/>
    </location>
</feature>
<accession>A0A5M4B4W1</accession>
<dbReference type="OrthoDB" id="9803578at2"/>
<name>A0A5M4B4W1_9BACT</name>
<dbReference type="InterPro" id="IPR029058">
    <property type="entry name" value="AB_hydrolase_fold"/>
</dbReference>
<dbReference type="GO" id="GO:0016747">
    <property type="term" value="F:acyltransferase activity, transferring groups other than amino-acyl groups"/>
    <property type="evidence" value="ECO:0007669"/>
    <property type="project" value="TreeGrafter"/>
</dbReference>
<dbReference type="RefSeq" id="WP_025865646.1">
    <property type="nucleotide sequence ID" value="NZ_BLAX01000001.1"/>
</dbReference>
<protein>
    <submittedName>
        <fullName evidence="2">Endo-1,4-beta-xylanase</fullName>
    </submittedName>
</protein>
<dbReference type="InterPro" id="IPR050583">
    <property type="entry name" value="Mycobacterial_A85_antigen"/>
</dbReference>
<evidence type="ECO:0000313" key="2">
    <source>
        <dbReference type="EMBL" id="GET34737.1"/>
    </source>
</evidence>
<dbReference type="SUPFAM" id="SSF53474">
    <property type="entry name" value="alpha/beta-Hydrolases"/>
    <property type="match status" value="1"/>
</dbReference>
<keyword evidence="2" id="KW-0624">Polysaccharide degradation</keyword>
<keyword evidence="1" id="KW-0732">Signal</keyword>
<keyword evidence="3" id="KW-1185">Reference proteome</keyword>
<keyword evidence="2" id="KW-0378">Hydrolase</keyword>
<sequence>MKILTLSLAFLFLIITTQAQNQSKVFDSKTLQSNILKMERKYSIYLPEGYESSELTYPVLYLLHPAGPSNTVPNQQSWYYYGGLKHYLDKAIESGEITPMIVVTPDANFETKRISYWNDPEGDFNFEDFFFEEFIPYIEKNYRCRTERDSRALAGASLGGAAVVQYIQHQPEKFSVACALSGAVRKFDYDYLRRKFPNVSEKKLMDWYKPYDVFAYYDNLPDDTESSIRLYISCGDDDHLSPNNVMLHTVLKKKGIEHEFRIQNGAHNWSYWRSVTPEFIKYISDSFRK</sequence>
<dbReference type="GO" id="GO:0045493">
    <property type="term" value="P:xylan catabolic process"/>
    <property type="evidence" value="ECO:0007669"/>
    <property type="project" value="UniProtKB-KW"/>
</dbReference>
<dbReference type="PANTHER" id="PTHR48098">
    <property type="entry name" value="ENTEROCHELIN ESTERASE-RELATED"/>
    <property type="match status" value="1"/>
</dbReference>
<dbReference type="PANTHER" id="PTHR48098:SF1">
    <property type="entry name" value="DIACYLGLYCEROL ACYLTRANSFERASE_MYCOLYLTRANSFERASE AG85A"/>
    <property type="match status" value="1"/>
</dbReference>
<dbReference type="GO" id="GO:0016798">
    <property type="term" value="F:hydrolase activity, acting on glycosyl bonds"/>
    <property type="evidence" value="ECO:0007669"/>
    <property type="project" value="UniProtKB-KW"/>
</dbReference>